<sequence length="55" mass="6561">MSIWGEHFPNNSKLYRFKTLLRKGYEYNTMNQFIKNDTDNNGNAINPSCIRNFMI</sequence>
<dbReference type="Proteomes" id="UP000432350">
    <property type="component" value="Unassembled WGS sequence"/>
</dbReference>
<name>A0A654CD62_SPHMU</name>
<organism evidence="1 2">
    <name type="scientific">Sphingobacterium multivorum</name>
    <dbReference type="NCBI Taxonomy" id="28454"/>
    <lineage>
        <taxon>Bacteria</taxon>
        <taxon>Pseudomonadati</taxon>
        <taxon>Bacteroidota</taxon>
        <taxon>Sphingobacteriia</taxon>
        <taxon>Sphingobacteriales</taxon>
        <taxon>Sphingobacteriaceae</taxon>
        <taxon>Sphingobacterium</taxon>
    </lineage>
</organism>
<reference evidence="1 2" key="1">
    <citation type="submission" date="2019-10" db="EMBL/GenBank/DDBJ databases">
        <authorList>
            <person name="Karimi E."/>
        </authorList>
    </citation>
    <scope>NUCLEOTIDE SEQUENCE [LARGE SCALE GENOMIC DNA]</scope>
    <source>
        <strain evidence="1 2">Sphingobacterium sp. 8BC</strain>
    </source>
</reference>
<dbReference type="AlphaFoldDB" id="A0A654CD62"/>
<protein>
    <submittedName>
        <fullName evidence="1">Uncharacterized protein</fullName>
    </submittedName>
</protein>
<dbReference type="EMBL" id="CABWMV010000024">
    <property type="protein sequence ID" value="VXC89100.1"/>
    <property type="molecule type" value="Genomic_DNA"/>
</dbReference>
<accession>A0A654CD62</accession>
<evidence type="ECO:0000313" key="1">
    <source>
        <dbReference type="EMBL" id="VXC89100.1"/>
    </source>
</evidence>
<evidence type="ECO:0000313" key="2">
    <source>
        <dbReference type="Proteomes" id="UP000432350"/>
    </source>
</evidence>
<gene>
    <name evidence="1" type="ORF">SPHINGO8BC_50696</name>
</gene>
<proteinExistence type="predicted"/>